<keyword evidence="3" id="KW-1185">Reference proteome</keyword>
<accession>A0ABW2KC53</accession>
<reference evidence="3" key="1">
    <citation type="journal article" date="2019" name="Int. J. Syst. Evol. Microbiol.">
        <title>The Global Catalogue of Microorganisms (GCM) 10K type strain sequencing project: providing services to taxonomists for standard genome sequencing and annotation.</title>
        <authorList>
            <consortium name="The Broad Institute Genomics Platform"/>
            <consortium name="The Broad Institute Genome Sequencing Center for Infectious Disease"/>
            <person name="Wu L."/>
            <person name="Ma J."/>
        </authorList>
    </citation>
    <scope>NUCLEOTIDE SEQUENCE [LARGE SCALE GENOMIC DNA]</scope>
    <source>
        <strain evidence="3">CGMCC 4.7382</strain>
    </source>
</reference>
<proteinExistence type="predicted"/>
<dbReference type="EMBL" id="JBHTBH010000003">
    <property type="protein sequence ID" value="MFC7327642.1"/>
    <property type="molecule type" value="Genomic_DNA"/>
</dbReference>
<sequence>MTGLGTRASDRRCHQAGGRERPVLDVGYLALTLVCFAIVGLAARGVSRP</sequence>
<keyword evidence="1" id="KW-1133">Transmembrane helix</keyword>
<protein>
    <submittedName>
        <fullName evidence="2">Uncharacterized protein</fullName>
    </submittedName>
</protein>
<organism evidence="2 3">
    <name type="scientific">Marinactinospora rubrisoli</name>
    <dbReference type="NCBI Taxonomy" id="2715399"/>
    <lineage>
        <taxon>Bacteria</taxon>
        <taxon>Bacillati</taxon>
        <taxon>Actinomycetota</taxon>
        <taxon>Actinomycetes</taxon>
        <taxon>Streptosporangiales</taxon>
        <taxon>Nocardiopsidaceae</taxon>
        <taxon>Marinactinospora</taxon>
    </lineage>
</organism>
<keyword evidence="1" id="KW-0472">Membrane</keyword>
<feature type="transmembrane region" description="Helical" evidence="1">
    <location>
        <begin position="26"/>
        <end position="46"/>
    </location>
</feature>
<evidence type="ECO:0000313" key="2">
    <source>
        <dbReference type="EMBL" id="MFC7327642.1"/>
    </source>
</evidence>
<keyword evidence="1" id="KW-0812">Transmembrane</keyword>
<gene>
    <name evidence="2" type="ORF">ACFQRF_07785</name>
</gene>
<name>A0ABW2KC53_9ACTN</name>
<comment type="caution">
    <text evidence="2">The sequence shown here is derived from an EMBL/GenBank/DDBJ whole genome shotgun (WGS) entry which is preliminary data.</text>
</comment>
<evidence type="ECO:0000313" key="3">
    <source>
        <dbReference type="Proteomes" id="UP001596540"/>
    </source>
</evidence>
<evidence type="ECO:0000256" key="1">
    <source>
        <dbReference type="SAM" id="Phobius"/>
    </source>
</evidence>
<dbReference type="Proteomes" id="UP001596540">
    <property type="component" value="Unassembled WGS sequence"/>
</dbReference>
<dbReference type="RefSeq" id="WP_379870051.1">
    <property type="nucleotide sequence ID" value="NZ_JBHTBH010000003.1"/>
</dbReference>